<feature type="transmembrane region" description="Helical" evidence="1">
    <location>
        <begin position="312"/>
        <end position="337"/>
    </location>
</feature>
<feature type="domain" description="DUF3533" evidence="2">
    <location>
        <begin position="79"/>
        <end position="445"/>
    </location>
</feature>
<feature type="transmembrane region" description="Helical" evidence="1">
    <location>
        <begin position="349"/>
        <end position="368"/>
    </location>
</feature>
<gene>
    <name evidence="3" type="ORF">LY90DRAFT_98374</name>
</gene>
<dbReference type="OrthoDB" id="538718at2759"/>
<dbReference type="Proteomes" id="UP000193920">
    <property type="component" value="Unassembled WGS sequence"/>
</dbReference>
<accession>A0A1Y2FTD0</accession>
<name>A0A1Y2FTD0_9FUNG</name>
<dbReference type="GO" id="GO:0016020">
    <property type="term" value="C:membrane"/>
    <property type="evidence" value="ECO:0007669"/>
    <property type="project" value="TreeGrafter"/>
</dbReference>
<comment type="caution">
    <text evidence="3">The sequence shown here is derived from an EMBL/GenBank/DDBJ whole genome shotgun (WGS) entry which is preliminary data.</text>
</comment>
<evidence type="ECO:0000256" key="1">
    <source>
        <dbReference type="SAM" id="Phobius"/>
    </source>
</evidence>
<proteinExistence type="predicted"/>
<keyword evidence="1" id="KW-0812">Transmembrane</keyword>
<feature type="transmembrane region" description="Helical" evidence="1">
    <location>
        <begin position="71"/>
        <end position="93"/>
    </location>
</feature>
<organism evidence="3 4">
    <name type="scientific">Neocallimastix californiae</name>
    <dbReference type="NCBI Taxonomy" id="1754190"/>
    <lineage>
        <taxon>Eukaryota</taxon>
        <taxon>Fungi</taxon>
        <taxon>Fungi incertae sedis</taxon>
        <taxon>Chytridiomycota</taxon>
        <taxon>Chytridiomycota incertae sedis</taxon>
        <taxon>Neocallimastigomycetes</taxon>
        <taxon>Neocallimastigales</taxon>
        <taxon>Neocallimastigaceae</taxon>
        <taxon>Neocallimastix</taxon>
    </lineage>
</organism>
<reference evidence="3 4" key="1">
    <citation type="submission" date="2016-08" db="EMBL/GenBank/DDBJ databases">
        <title>A Parts List for Fungal Cellulosomes Revealed by Comparative Genomics.</title>
        <authorList>
            <consortium name="DOE Joint Genome Institute"/>
            <person name="Haitjema C.H."/>
            <person name="Gilmore S.P."/>
            <person name="Henske J.K."/>
            <person name="Solomon K.V."/>
            <person name="De Groot R."/>
            <person name="Kuo A."/>
            <person name="Mondo S.J."/>
            <person name="Salamov A.A."/>
            <person name="Labutti K."/>
            <person name="Zhao Z."/>
            <person name="Chiniquy J."/>
            <person name="Barry K."/>
            <person name="Brewer H.M."/>
            <person name="Purvine S.O."/>
            <person name="Wright A.T."/>
            <person name="Boxma B."/>
            <person name="Van Alen T."/>
            <person name="Hackstein J.H."/>
            <person name="Baker S.E."/>
            <person name="Grigoriev I.V."/>
            <person name="O'Malley M.A."/>
        </authorList>
    </citation>
    <scope>NUCLEOTIDE SEQUENCE [LARGE SCALE GENOMIC DNA]</scope>
    <source>
        <strain evidence="3 4">G1</strain>
    </source>
</reference>
<dbReference type="InterPro" id="IPR022703">
    <property type="entry name" value="DUF3533"/>
</dbReference>
<dbReference type="PANTHER" id="PTHR34814">
    <property type="entry name" value="NITROSOGUANIDINE RESISTANCE PROTEIN SNG1"/>
    <property type="match status" value="1"/>
</dbReference>
<dbReference type="PANTHER" id="PTHR34814:SF2">
    <property type="entry name" value="DUF3533 DOMAIN-CONTAINING PROTEIN"/>
    <property type="match status" value="1"/>
</dbReference>
<dbReference type="InterPro" id="IPR053001">
    <property type="entry name" value="MNNG_permease-like"/>
</dbReference>
<keyword evidence="4" id="KW-1185">Reference proteome</keyword>
<dbReference type="Pfam" id="PF12051">
    <property type="entry name" value="DUF3533"/>
    <property type="match status" value="1"/>
</dbReference>
<sequence length="472" mass="54697">MNYINKNILINKYLKKKKKKERMAQREGTSVQSEMISYDKIDPLPTENPFYFNEDSKINTIIKEKEKKFPWIHMSSFIIIIPLITFLMSMFYIGGMWNPVQKMENLKYVVVNEDVGCNIDSVCGAMKGQNLGEFYGKLDGQGVGTFEVIKGTMNDAEELINKHKYWMALHVPNNFTFGVLANLNNNTTKTEVVVNRIYDEARSFTTISFVKKAFEKLQIGFHTELITKIESLSTIMGDPKKFNPPFVIEGITYKDKNLYPVNVYGQYYCTYISFILIWIGTIATSLITHFVFPLESHWIEKKDATNAIVKTVSAKTITSVIVLFAISFIISIIPLCIGSMTIKKGYASVLFFFFFFSLSGIGVNNLLIHLFHFINFYLIACTFMILQIITCDGIIHHDLQYRFFRIGRAFPMYYATREIKYIYFESGKHNQTENILIIFVWVIVTQVASYYLYYLELNVKRAKYLKKNSISK</sequence>
<feature type="transmembrane region" description="Helical" evidence="1">
    <location>
        <begin position="435"/>
        <end position="454"/>
    </location>
</feature>
<protein>
    <recommendedName>
        <fullName evidence="2">DUF3533 domain-containing protein</fullName>
    </recommendedName>
</protein>
<feature type="transmembrane region" description="Helical" evidence="1">
    <location>
        <begin position="374"/>
        <end position="395"/>
    </location>
</feature>
<dbReference type="EMBL" id="MCOG01000002">
    <property type="protein sequence ID" value="ORY86446.1"/>
    <property type="molecule type" value="Genomic_DNA"/>
</dbReference>
<evidence type="ECO:0000259" key="2">
    <source>
        <dbReference type="Pfam" id="PF12051"/>
    </source>
</evidence>
<keyword evidence="1" id="KW-0472">Membrane</keyword>
<keyword evidence="1" id="KW-1133">Transmembrane helix</keyword>
<dbReference type="AlphaFoldDB" id="A0A1Y2FTD0"/>
<dbReference type="STRING" id="1754190.A0A1Y2FTD0"/>
<evidence type="ECO:0000313" key="4">
    <source>
        <dbReference type="Proteomes" id="UP000193920"/>
    </source>
</evidence>
<evidence type="ECO:0000313" key="3">
    <source>
        <dbReference type="EMBL" id="ORY86446.1"/>
    </source>
</evidence>
<feature type="transmembrane region" description="Helical" evidence="1">
    <location>
        <begin position="268"/>
        <end position="292"/>
    </location>
</feature>